<feature type="transmembrane region" description="Helical" evidence="8">
    <location>
        <begin position="373"/>
        <end position="393"/>
    </location>
</feature>
<dbReference type="Proteomes" id="UP000321464">
    <property type="component" value="Unassembled WGS sequence"/>
</dbReference>
<dbReference type="GO" id="GO:0005886">
    <property type="term" value="C:plasma membrane"/>
    <property type="evidence" value="ECO:0007669"/>
    <property type="project" value="UniProtKB-SubCell"/>
</dbReference>
<dbReference type="AlphaFoldDB" id="A0A512APR6"/>
<keyword evidence="11" id="KW-1185">Reference proteome</keyword>
<accession>A0A512APR6</accession>
<feature type="domain" description="Glycosyltransferase RgtA/B/C/D-like" evidence="9">
    <location>
        <begin position="111"/>
        <end position="254"/>
    </location>
</feature>
<feature type="transmembrane region" description="Helical" evidence="8">
    <location>
        <begin position="193"/>
        <end position="219"/>
    </location>
</feature>
<evidence type="ECO:0000256" key="2">
    <source>
        <dbReference type="ARBA" id="ARBA00022475"/>
    </source>
</evidence>
<evidence type="ECO:0000256" key="7">
    <source>
        <dbReference type="ARBA" id="ARBA00023136"/>
    </source>
</evidence>
<dbReference type="EMBL" id="BJYR01000025">
    <property type="protein sequence ID" value="GEO01691.1"/>
    <property type="molecule type" value="Genomic_DNA"/>
</dbReference>
<name>A0A512APR6_9SPHN</name>
<dbReference type="GO" id="GO:0016763">
    <property type="term" value="F:pentosyltransferase activity"/>
    <property type="evidence" value="ECO:0007669"/>
    <property type="project" value="TreeGrafter"/>
</dbReference>
<dbReference type="InterPro" id="IPR050297">
    <property type="entry name" value="LipidA_mod_glycosyltrf_83"/>
</dbReference>
<gene>
    <name evidence="10" type="ORF">NSE01_35230</name>
</gene>
<feature type="transmembrane region" description="Helical" evidence="8">
    <location>
        <begin position="231"/>
        <end position="255"/>
    </location>
</feature>
<evidence type="ECO:0000256" key="3">
    <source>
        <dbReference type="ARBA" id="ARBA00022676"/>
    </source>
</evidence>
<feature type="transmembrane region" description="Helical" evidence="8">
    <location>
        <begin position="139"/>
        <end position="157"/>
    </location>
</feature>
<evidence type="ECO:0000313" key="10">
    <source>
        <dbReference type="EMBL" id="GEO01691.1"/>
    </source>
</evidence>
<evidence type="ECO:0000256" key="5">
    <source>
        <dbReference type="ARBA" id="ARBA00022692"/>
    </source>
</evidence>
<keyword evidence="6 8" id="KW-1133">Transmembrane helix</keyword>
<evidence type="ECO:0000313" key="11">
    <source>
        <dbReference type="Proteomes" id="UP000321464"/>
    </source>
</evidence>
<dbReference type="GO" id="GO:0009103">
    <property type="term" value="P:lipopolysaccharide biosynthetic process"/>
    <property type="evidence" value="ECO:0007669"/>
    <property type="project" value="UniProtKB-ARBA"/>
</dbReference>
<evidence type="ECO:0000256" key="1">
    <source>
        <dbReference type="ARBA" id="ARBA00004651"/>
    </source>
</evidence>
<protein>
    <recommendedName>
        <fullName evidence="9">Glycosyltransferase RgtA/B/C/D-like domain-containing protein</fullName>
    </recommendedName>
</protein>
<dbReference type="RefSeq" id="WP_170233898.1">
    <property type="nucleotide sequence ID" value="NZ_BJYR01000025.1"/>
</dbReference>
<dbReference type="PANTHER" id="PTHR33908:SF11">
    <property type="entry name" value="MEMBRANE PROTEIN"/>
    <property type="match status" value="1"/>
</dbReference>
<dbReference type="InterPro" id="IPR038731">
    <property type="entry name" value="RgtA/B/C-like"/>
</dbReference>
<evidence type="ECO:0000256" key="4">
    <source>
        <dbReference type="ARBA" id="ARBA00022679"/>
    </source>
</evidence>
<sequence>MLNLFRKPLMQRAALGAIVALALALRLFHIGFGLPAINDPDELMFELGAVHMLRTGTLNPGWFGHPATTTMYLLALCNIAVYGTGRALGWFHSQREFVDAVFVSPSLLILPGRIAMAAFGAASVWLTGRLATALFDRRAGLVAALILAVSPVAVHWSQIIRSDVMATTFMLACLLATLRHARGGGWRDLIVAAVWLGTAIATKWPFAVGGVAMIAVIGWQLADGSSRVRDAAVRLAAFIATMLCALLVISPYLVIARDTVARNLQGEAQTRHLGATGGTLAENLAWYLQGPMVDALGVAGIALAAAGVVFAARRPQAAAMIVPVTITFALLIGSQHIVWERWIIPLLPLVAMLAGAALAEASRKLERGTAWRGALACTIAAGLIALPLGVTAFREAQARANDTRQIASAWAAVNIPAGSTVFIEHFGFDLYSQPWRVLFPMGEAGCVDARALLAGKFDNAVIERARAGRSNIDYGTVATARLESCRADYAILSQADRYAAEAADFPVQAKAYRELIQAGRTVAVIRPAQYLQNGPVVRIVRFGGVNKMSQY</sequence>
<keyword evidence="7 8" id="KW-0472">Membrane</keyword>
<evidence type="ECO:0000256" key="6">
    <source>
        <dbReference type="ARBA" id="ARBA00022989"/>
    </source>
</evidence>
<comment type="subcellular location">
    <subcellularLocation>
        <location evidence="1">Cell membrane</location>
        <topology evidence="1">Multi-pass membrane protein</topology>
    </subcellularLocation>
</comment>
<feature type="transmembrane region" description="Helical" evidence="8">
    <location>
        <begin position="97"/>
        <end position="119"/>
    </location>
</feature>
<keyword evidence="4" id="KW-0808">Transferase</keyword>
<keyword evidence="2" id="KW-1003">Cell membrane</keyword>
<reference evidence="10 11" key="1">
    <citation type="submission" date="2019-07" db="EMBL/GenBank/DDBJ databases">
        <title>Whole genome shotgun sequence of Novosphingobium sediminis NBRC 106119.</title>
        <authorList>
            <person name="Hosoyama A."/>
            <person name="Uohara A."/>
            <person name="Ohji S."/>
            <person name="Ichikawa N."/>
        </authorList>
    </citation>
    <scope>NUCLEOTIDE SEQUENCE [LARGE SCALE GENOMIC DNA]</scope>
    <source>
        <strain evidence="10 11">NBRC 106119</strain>
    </source>
</reference>
<feature type="transmembrane region" description="Helical" evidence="8">
    <location>
        <begin position="318"/>
        <end position="337"/>
    </location>
</feature>
<evidence type="ECO:0000259" key="9">
    <source>
        <dbReference type="Pfam" id="PF13231"/>
    </source>
</evidence>
<proteinExistence type="predicted"/>
<keyword evidence="3" id="KW-0328">Glycosyltransferase</keyword>
<keyword evidence="5 8" id="KW-0812">Transmembrane</keyword>
<organism evidence="10 11">
    <name type="scientific">Novosphingobium sediminis</name>
    <dbReference type="NCBI Taxonomy" id="707214"/>
    <lineage>
        <taxon>Bacteria</taxon>
        <taxon>Pseudomonadati</taxon>
        <taxon>Pseudomonadota</taxon>
        <taxon>Alphaproteobacteria</taxon>
        <taxon>Sphingomonadales</taxon>
        <taxon>Sphingomonadaceae</taxon>
        <taxon>Novosphingobium</taxon>
    </lineage>
</organism>
<feature type="transmembrane region" description="Helical" evidence="8">
    <location>
        <begin position="164"/>
        <end position="181"/>
    </location>
</feature>
<feature type="transmembrane region" description="Helical" evidence="8">
    <location>
        <begin position="292"/>
        <end position="311"/>
    </location>
</feature>
<dbReference type="Pfam" id="PF13231">
    <property type="entry name" value="PMT_2"/>
    <property type="match status" value="1"/>
</dbReference>
<dbReference type="PANTHER" id="PTHR33908">
    <property type="entry name" value="MANNOSYLTRANSFERASE YKCB-RELATED"/>
    <property type="match status" value="1"/>
</dbReference>
<evidence type="ECO:0000256" key="8">
    <source>
        <dbReference type="SAM" id="Phobius"/>
    </source>
</evidence>
<comment type="caution">
    <text evidence="10">The sequence shown here is derived from an EMBL/GenBank/DDBJ whole genome shotgun (WGS) entry which is preliminary data.</text>
</comment>
<feature type="transmembrane region" description="Helical" evidence="8">
    <location>
        <begin position="62"/>
        <end position="85"/>
    </location>
</feature>